<feature type="compositionally biased region" description="Gly residues" evidence="3">
    <location>
        <begin position="889"/>
        <end position="905"/>
    </location>
</feature>
<sequence length="1058" mass="110148">MVVNRNRPTVVIASLVASLLLVLAGCTAVSTGPGGHFGADGTPVGYREPVRLSSSDGVLEVRLSAHQGTVALDTAAAPVSNFLLFGYEVIRGTASDGSTRGSDVYPAPTLRVDPGERLIIHYDNDLQDLTIEDFYDPAFTPAGGEVPVYPPPLASAPLNLHTHGLHVSPDGNADNVLLDIPAGMGNVYDYAVPTDMPNGMYWYHSHRHTLTAQQTYAGLAGLLEIGRPDGNLPLVTQHDIPIRDMALQYNFVFDRRGGGHQLNDPNWPQYVSTLAPPTGSQLADGSYRPSLAPVNFAETTPGSRYVTNWYSGPLSPANHRGQNQFVPGNLQTFTSDSTTVPADPSLPENERDVQYTVNGQFQPELELDPGQTEIWVLANVSDFAYLPLRLTETATGKHPTFAIVGQDGNPFTRVEPPVGGDGTRLVVPPGSRFAIAVTMPKTGDLVLDIPPLEGAEPVTNPGVLYTNDGTDNPPAVLGTVIVDPSVISYADGFFTFPTQTLLRATPGGGQGRTTAFELGQNLGAYTSFVDTSVMTPDVKRTLTVSGGFGNDKASKSDPKAFTYEFDDNTFPNIPLIQPRLNSVEEWTITNLNNDEHPMHIHVNDFQVMEIVDPVAGTRTGVQPWGMDNVNVPAPVTDENEAALEPASVTLRTKFTEYTGTFVIHCHRLNHEDNGLMALVSVIPEVSTYAVAVPGSAGTPATVRVHDGNGDRVIAAVVPFPSFEGTPAVAMADVNGDMVLDLVAGTGAGASPEVAVYDGADRDDGPFTAELARFAPFDEDLRGGVSVAGADIDGNSLADNIIVGAGPGTPSQVKVFSSTLQAEHGTAPDVFASFAPYPGSAAGVTLATGLVDTVSGRASIVTAPGPGEAPRVKTFRYDLFQPTAAASARGGHGSHGGPVIGGGGPGEPTVTSEFLAFDEGYTGGVSLATGWVAGAEGGAKSIVTGMAGGAGTVRAFSSGSRLDGEPGMYTESPDHHSGTVDFRQIASFEPFAGGGVQVATTSTTTGADLLVSGGGAGGAEVRKIELGRADPQATTVVPTAVGALPSPFAAVGSVPLGGR</sequence>
<evidence type="ECO:0000256" key="1">
    <source>
        <dbReference type="ARBA" id="ARBA00022723"/>
    </source>
</evidence>
<feature type="domain" description="Plastocyanin-like" evidence="6">
    <location>
        <begin position="156"/>
        <end position="226"/>
    </location>
</feature>
<keyword evidence="2" id="KW-0560">Oxidoreductase</keyword>
<dbReference type="PROSITE" id="PS00080">
    <property type="entry name" value="MULTICOPPER_OXIDASE2"/>
    <property type="match status" value="1"/>
</dbReference>
<dbReference type="RefSeq" id="WP_378415779.1">
    <property type="nucleotide sequence ID" value="NZ_JBHSFO010000003.1"/>
</dbReference>
<dbReference type="Pfam" id="PF07732">
    <property type="entry name" value="Cu-oxidase_3"/>
    <property type="match status" value="1"/>
</dbReference>
<evidence type="ECO:0000256" key="4">
    <source>
        <dbReference type="SAM" id="SignalP"/>
    </source>
</evidence>
<dbReference type="PROSITE" id="PS51257">
    <property type="entry name" value="PROKAR_LIPOPROTEIN"/>
    <property type="match status" value="1"/>
</dbReference>
<dbReference type="InterPro" id="IPR002355">
    <property type="entry name" value="Cu_oxidase_Cu_BS"/>
</dbReference>
<dbReference type="Gene3D" id="2.60.40.420">
    <property type="entry name" value="Cupredoxins - blue copper proteins"/>
    <property type="match status" value="3"/>
</dbReference>
<dbReference type="InterPro" id="IPR045087">
    <property type="entry name" value="Cu-oxidase_fam"/>
</dbReference>
<organism evidence="7 8">
    <name type="scientific">Rhodococcus kronopolitis</name>
    <dbReference type="NCBI Taxonomy" id="1460226"/>
    <lineage>
        <taxon>Bacteria</taxon>
        <taxon>Bacillati</taxon>
        <taxon>Actinomycetota</taxon>
        <taxon>Actinomycetes</taxon>
        <taxon>Mycobacteriales</taxon>
        <taxon>Nocardiaceae</taxon>
        <taxon>Rhodococcus</taxon>
    </lineage>
</organism>
<dbReference type="SUPFAM" id="SSF69318">
    <property type="entry name" value="Integrin alpha N-terminal domain"/>
    <property type="match status" value="1"/>
</dbReference>
<proteinExistence type="predicted"/>
<feature type="region of interest" description="Disordered" evidence="3">
    <location>
        <begin position="885"/>
        <end position="906"/>
    </location>
</feature>
<dbReference type="InterPro" id="IPR008972">
    <property type="entry name" value="Cupredoxin"/>
</dbReference>
<name>A0ABV9FNI1_9NOCA</name>
<keyword evidence="8" id="KW-1185">Reference proteome</keyword>
<dbReference type="InterPro" id="IPR028994">
    <property type="entry name" value="Integrin_alpha_N"/>
</dbReference>
<evidence type="ECO:0000256" key="3">
    <source>
        <dbReference type="SAM" id="MobiDB-lite"/>
    </source>
</evidence>
<dbReference type="Gene3D" id="2.130.10.130">
    <property type="entry name" value="Integrin alpha, N-terminal"/>
    <property type="match status" value="1"/>
</dbReference>
<dbReference type="InterPro" id="IPR011707">
    <property type="entry name" value="Cu-oxidase-like_N"/>
</dbReference>
<keyword evidence="1" id="KW-0479">Metal-binding</keyword>
<dbReference type="CDD" id="cd13900">
    <property type="entry name" value="CuRO_3_Tth-MCO_like"/>
    <property type="match status" value="1"/>
</dbReference>
<protein>
    <submittedName>
        <fullName evidence="7">Multicopper oxidase family protein</fullName>
    </submittedName>
</protein>
<dbReference type="EMBL" id="JBHSFO010000003">
    <property type="protein sequence ID" value="MFC4603636.1"/>
    <property type="molecule type" value="Genomic_DNA"/>
</dbReference>
<evidence type="ECO:0000259" key="6">
    <source>
        <dbReference type="Pfam" id="PF07732"/>
    </source>
</evidence>
<dbReference type="SUPFAM" id="SSF49503">
    <property type="entry name" value="Cupredoxins"/>
    <property type="match status" value="3"/>
</dbReference>
<evidence type="ECO:0000256" key="2">
    <source>
        <dbReference type="ARBA" id="ARBA00023002"/>
    </source>
</evidence>
<feature type="chain" id="PRO_5046399129" evidence="4">
    <location>
        <begin position="29"/>
        <end position="1058"/>
    </location>
</feature>
<evidence type="ECO:0000313" key="8">
    <source>
        <dbReference type="Proteomes" id="UP001595914"/>
    </source>
</evidence>
<gene>
    <name evidence="7" type="ORF">ACFO6S_08095</name>
</gene>
<dbReference type="Pfam" id="PF07731">
    <property type="entry name" value="Cu-oxidase_2"/>
    <property type="match status" value="1"/>
</dbReference>
<dbReference type="Proteomes" id="UP001595914">
    <property type="component" value="Unassembled WGS sequence"/>
</dbReference>
<dbReference type="InterPro" id="IPR011706">
    <property type="entry name" value="Cu-oxidase_C"/>
</dbReference>
<feature type="signal peptide" evidence="4">
    <location>
        <begin position="1"/>
        <end position="28"/>
    </location>
</feature>
<dbReference type="PANTHER" id="PTHR11709">
    <property type="entry name" value="MULTI-COPPER OXIDASE"/>
    <property type="match status" value="1"/>
</dbReference>
<evidence type="ECO:0000313" key="7">
    <source>
        <dbReference type="EMBL" id="MFC4603636.1"/>
    </source>
</evidence>
<feature type="domain" description="Plastocyanin-like" evidence="5">
    <location>
        <begin position="559"/>
        <end position="682"/>
    </location>
</feature>
<dbReference type="CDD" id="cd13853">
    <property type="entry name" value="CuRO_1_Tth-MCO_like"/>
    <property type="match status" value="1"/>
</dbReference>
<accession>A0ABV9FNI1</accession>
<keyword evidence="4" id="KW-0732">Signal</keyword>
<comment type="caution">
    <text evidence="7">The sequence shown here is derived from an EMBL/GenBank/DDBJ whole genome shotgun (WGS) entry which is preliminary data.</text>
</comment>
<evidence type="ECO:0000259" key="5">
    <source>
        <dbReference type="Pfam" id="PF07731"/>
    </source>
</evidence>
<dbReference type="PANTHER" id="PTHR11709:SF2">
    <property type="entry name" value="MULTICOPPER OXIDASE LPR1"/>
    <property type="match status" value="1"/>
</dbReference>
<reference evidence="8" key="1">
    <citation type="journal article" date="2019" name="Int. J. Syst. Evol. Microbiol.">
        <title>The Global Catalogue of Microorganisms (GCM) 10K type strain sequencing project: providing services to taxonomists for standard genome sequencing and annotation.</title>
        <authorList>
            <consortium name="The Broad Institute Genomics Platform"/>
            <consortium name="The Broad Institute Genome Sequencing Center for Infectious Disease"/>
            <person name="Wu L."/>
            <person name="Ma J."/>
        </authorList>
    </citation>
    <scope>NUCLEOTIDE SEQUENCE [LARGE SCALE GENOMIC DNA]</scope>
    <source>
        <strain evidence="8">CCUG 54520</strain>
    </source>
</reference>